<dbReference type="GO" id="GO:0016987">
    <property type="term" value="F:sigma factor activity"/>
    <property type="evidence" value="ECO:0007669"/>
    <property type="project" value="UniProtKB-KW"/>
</dbReference>
<dbReference type="RefSeq" id="WP_106712348.1">
    <property type="nucleotide sequence ID" value="NZ_PGGO01000013.1"/>
</dbReference>
<keyword evidence="14" id="KW-1185">Reference proteome</keyword>
<dbReference type="Pfam" id="PF04552">
    <property type="entry name" value="Sigma54_DBD"/>
    <property type="match status" value="1"/>
</dbReference>
<keyword evidence="6 9" id="KW-0731">Sigma factor</keyword>
<dbReference type="InterPro" id="IPR038709">
    <property type="entry name" value="RpoN_core-bd_sf"/>
</dbReference>
<dbReference type="PIRSF" id="PIRSF000774">
    <property type="entry name" value="RpoN"/>
    <property type="match status" value="1"/>
</dbReference>
<dbReference type="OrthoDB" id="9814402at2"/>
<dbReference type="GO" id="GO:0006352">
    <property type="term" value="P:DNA-templated transcription initiation"/>
    <property type="evidence" value="ECO:0007669"/>
    <property type="project" value="InterPro"/>
</dbReference>
<feature type="compositionally biased region" description="Basic and acidic residues" evidence="10">
    <location>
        <begin position="60"/>
        <end position="79"/>
    </location>
</feature>
<dbReference type="NCBIfam" id="TIGR02395">
    <property type="entry name" value="rpoN_sigma"/>
    <property type="match status" value="1"/>
</dbReference>
<dbReference type="GO" id="GO:0000428">
    <property type="term" value="C:DNA-directed RNA polymerase complex"/>
    <property type="evidence" value="ECO:0007669"/>
    <property type="project" value="UniProtKB-KW"/>
</dbReference>
<evidence type="ECO:0000259" key="12">
    <source>
        <dbReference type="Pfam" id="PF04963"/>
    </source>
</evidence>
<evidence type="ECO:0000256" key="1">
    <source>
        <dbReference type="ARBA" id="ARBA00008798"/>
    </source>
</evidence>
<evidence type="ECO:0000256" key="3">
    <source>
        <dbReference type="ARBA" id="ARBA00022679"/>
    </source>
</evidence>
<feature type="region of interest" description="Disordered" evidence="10">
    <location>
        <begin position="60"/>
        <end position="125"/>
    </location>
</feature>
<gene>
    <name evidence="13" type="primary">rpoN</name>
    <name evidence="13" type="ORF">CU102_17250</name>
</gene>
<name>A0A2P7BME7_9HYPH</name>
<dbReference type="InterPro" id="IPR000394">
    <property type="entry name" value="RNA_pol_sigma_54"/>
</dbReference>
<dbReference type="InterPro" id="IPR007046">
    <property type="entry name" value="RNA_pol_sigma_54_core-bd"/>
</dbReference>
<protein>
    <recommendedName>
        <fullName evidence="9">RNA polymerase sigma-54 factor</fullName>
    </recommendedName>
</protein>
<dbReference type="GO" id="GO:0016779">
    <property type="term" value="F:nucleotidyltransferase activity"/>
    <property type="evidence" value="ECO:0007669"/>
    <property type="project" value="UniProtKB-KW"/>
</dbReference>
<dbReference type="NCBIfam" id="NF009118">
    <property type="entry name" value="PRK12469.1"/>
    <property type="match status" value="1"/>
</dbReference>
<evidence type="ECO:0000256" key="7">
    <source>
        <dbReference type="ARBA" id="ARBA00023125"/>
    </source>
</evidence>
<evidence type="ECO:0000313" key="13">
    <source>
        <dbReference type="EMBL" id="PSH67633.1"/>
    </source>
</evidence>
<dbReference type="Pfam" id="PF00309">
    <property type="entry name" value="Sigma54_AID"/>
    <property type="match status" value="1"/>
</dbReference>
<dbReference type="EMBL" id="PGGO01000013">
    <property type="protein sequence ID" value="PSH67633.1"/>
    <property type="molecule type" value="Genomic_DNA"/>
</dbReference>
<evidence type="ECO:0000259" key="11">
    <source>
        <dbReference type="Pfam" id="PF04552"/>
    </source>
</evidence>
<evidence type="ECO:0000256" key="9">
    <source>
        <dbReference type="PIRNR" id="PIRNR000774"/>
    </source>
</evidence>
<dbReference type="InterPro" id="IPR007634">
    <property type="entry name" value="RNA_pol_sigma_54_DNA-bd"/>
</dbReference>
<keyword evidence="2 9" id="KW-0240">DNA-directed RNA polymerase</keyword>
<evidence type="ECO:0000313" key="14">
    <source>
        <dbReference type="Proteomes" id="UP000241444"/>
    </source>
</evidence>
<keyword evidence="3 9" id="KW-0808">Transferase</keyword>
<comment type="similarity">
    <text evidence="1 9">Belongs to the sigma-54 factor family.</text>
</comment>
<dbReference type="PANTHER" id="PTHR32248:SF4">
    <property type="entry name" value="RNA POLYMERASE SIGMA-54 FACTOR"/>
    <property type="match status" value="1"/>
</dbReference>
<comment type="caution">
    <text evidence="13">The sequence shown here is derived from an EMBL/GenBank/DDBJ whole genome shotgun (WGS) entry which is preliminary data.</text>
</comment>
<organism evidence="13 14">
    <name type="scientific">Phyllobacterium brassicacearum</name>
    <dbReference type="NCBI Taxonomy" id="314235"/>
    <lineage>
        <taxon>Bacteria</taxon>
        <taxon>Pseudomonadati</taxon>
        <taxon>Pseudomonadota</taxon>
        <taxon>Alphaproteobacteria</taxon>
        <taxon>Hyphomicrobiales</taxon>
        <taxon>Phyllobacteriaceae</taxon>
        <taxon>Phyllobacterium</taxon>
    </lineage>
</organism>
<accession>A0A2P7BME7</accession>
<comment type="function">
    <text evidence="9">Sigma factors are initiation factors that promote the attachment of RNA polymerase to specific initiation sites and are then released.</text>
</comment>
<dbReference type="Gene3D" id="1.10.10.1330">
    <property type="entry name" value="RNA polymerase sigma-54 factor, core-binding domain"/>
    <property type="match status" value="1"/>
</dbReference>
<keyword evidence="7 9" id="KW-0238">DNA-binding</keyword>
<dbReference type="Gene3D" id="1.10.10.60">
    <property type="entry name" value="Homeodomain-like"/>
    <property type="match status" value="1"/>
</dbReference>
<dbReference type="Proteomes" id="UP000241444">
    <property type="component" value="Unassembled WGS sequence"/>
</dbReference>
<keyword evidence="4 9" id="KW-0548">Nucleotidyltransferase</keyword>
<evidence type="ECO:0000256" key="5">
    <source>
        <dbReference type="ARBA" id="ARBA00023015"/>
    </source>
</evidence>
<dbReference type="PANTHER" id="PTHR32248">
    <property type="entry name" value="RNA POLYMERASE SIGMA-54 FACTOR"/>
    <property type="match status" value="1"/>
</dbReference>
<feature type="domain" description="RNA polymerase sigma factor 54 DNA-binding" evidence="11">
    <location>
        <begin position="365"/>
        <end position="524"/>
    </location>
</feature>
<dbReference type="PROSITE" id="PS00717">
    <property type="entry name" value="SIGMA54_1"/>
    <property type="match status" value="1"/>
</dbReference>
<dbReference type="Pfam" id="PF04963">
    <property type="entry name" value="Sigma54_CBD"/>
    <property type="match status" value="1"/>
</dbReference>
<reference evidence="14" key="1">
    <citation type="submission" date="2017-11" db="EMBL/GenBank/DDBJ databases">
        <authorList>
            <person name="Kuznetsova I."/>
            <person name="Sazanova A."/>
            <person name="Chirak E."/>
            <person name="Safronova V."/>
            <person name="Willems A."/>
        </authorList>
    </citation>
    <scope>NUCLEOTIDE SEQUENCE [LARGE SCALE GENOMIC DNA]</scope>
    <source>
        <strain evidence="14">STM 196</strain>
    </source>
</reference>
<dbReference type="PRINTS" id="PR00045">
    <property type="entry name" value="SIGMA54FCT"/>
</dbReference>
<dbReference type="PROSITE" id="PS50044">
    <property type="entry name" value="SIGMA54_3"/>
    <property type="match status" value="1"/>
</dbReference>
<evidence type="ECO:0000256" key="8">
    <source>
        <dbReference type="ARBA" id="ARBA00023163"/>
    </source>
</evidence>
<evidence type="ECO:0000256" key="6">
    <source>
        <dbReference type="ARBA" id="ARBA00023082"/>
    </source>
</evidence>
<feature type="compositionally biased region" description="Polar residues" evidence="10">
    <location>
        <begin position="107"/>
        <end position="124"/>
    </location>
</feature>
<dbReference type="GO" id="GO:0001216">
    <property type="term" value="F:DNA-binding transcription activator activity"/>
    <property type="evidence" value="ECO:0007669"/>
    <property type="project" value="InterPro"/>
</dbReference>
<dbReference type="NCBIfam" id="NF004596">
    <property type="entry name" value="PRK05932.1-3"/>
    <property type="match status" value="1"/>
</dbReference>
<sequence>MALSPKLDLRQTQALVMTPLLMQSIRLLQLTHVELEQFIDQEIEKNPLLERDETYGDRLSLDERNLGGDRSYSDGEDFNRASASGDSDARDDRDDPNDQSDHWLVSGESTSAGSMSDTFDSSLENIFPDDPGTQDFIAGDLASQWKSSSGDGYVSVGGEGYNLEQVTASPLTLRDHVGEQIVFAFISAADRLIAAELADHLDEMGYLRADTCEIAERLGVDMAYVEKLIAVMQGFEPAGLFARDLAECLALQLHARNRLDPAMKTLLQHLDLLAKRDFNSLKKLCEVTDADILDMLREIQLLDPKPGTAFSSGVADSIIPDVQVDAGPDGTWRIELNPDALPRVLVNNNYYATVTKAKVSTEEKTFLSECLQNANWLTRSLDQRAQTILKVASEIVRQQENFLLYGIAHLKPLNLRNVADAIGMHESTVSRVTANKYMLTKRGVFELRYFFNAAISATEGGEQHSSQSVRHQIKQLIDAEAADDILSDDTIVDLLKQQGVEIARRTVAKYREAMNIASSVQRRREKKAQTSVRKGDGRSGFVRNTGVGFLRVGK</sequence>
<keyword evidence="5 9" id="KW-0805">Transcription regulation</keyword>
<proteinExistence type="inferred from homology"/>
<dbReference type="AlphaFoldDB" id="A0A2P7BME7"/>
<dbReference type="PROSITE" id="PS00718">
    <property type="entry name" value="SIGMA54_2"/>
    <property type="match status" value="1"/>
</dbReference>
<dbReference type="GO" id="GO:0003677">
    <property type="term" value="F:DNA binding"/>
    <property type="evidence" value="ECO:0007669"/>
    <property type="project" value="UniProtKB-KW"/>
</dbReference>
<evidence type="ECO:0000256" key="4">
    <source>
        <dbReference type="ARBA" id="ARBA00022695"/>
    </source>
</evidence>
<keyword evidence="8 9" id="KW-0804">Transcription</keyword>
<feature type="domain" description="RNA polymerase sigma factor 54 core-binding" evidence="12">
    <location>
        <begin position="163"/>
        <end position="350"/>
    </location>
</feature>
<evidence type="ECO:0000256" key="2">
    <source>
        <dbReference type="ARBA" id="ARBA00022478"/>
    </source>
</evidence>
<evidence type="ECO:0000256" key="10">
    <source>
        <dbReference type="SAM" id="MobiDB-lite"/>
    </source>
</evidence>